<accession>A0A0E9UKK0</accession>
<dbReference type="EMBL" id="GBXM01043079">
    <property type="protein sequence ID" value="JAH65498.1"/>
    <property type="molecule type" value="Transcribed_RNA"/>
</dbReference>
<reference evidence="1" key="1">
    <citation type="submission" date="2014-11" db="EMBL/GenBank/DDBJ databases">
        <authorList>
            <person name="Amaro Gonzalez C."/>
        </authorList>
    </citation>
    <scope>NUCLEOTIDE SEQUENCE</scope>
</reference>
<proteinExistence type="predicted"/>
<protein>
    <submittedName>
        <fullName evidence="1">Uncharacterized protein</fullName>
    </submittedName>
</protein>
<dbReference type="AlphaFoldDB" id="A0A0E9UKK0"/>
<name>A0A0E9UKK0_ANGAN</name>
<evidence type="ECO:0000313" key="1">
    <source>
        <dbReference type="EMBL" id="JAH65498.1"/>
    </source>
</evidence>
<reference evidence="1" key="2">
    <citation type="journal article" date="2015" name="Fish Shellfish Immunol.">
        <title>Early steps in the European eel (Anguilla anguilla)-Vibrio vulnificus interaction in the gills: Role of the RtxA13 toxin.</title>
        <authorList>
            <person name="Callol A."/>
            <person name="Pajuelo D."/>
            <person name="Ebbesson L."/>
            <person name="Teles M."/>
            <person name="MacKenzie S."/>
            <person name="Amaro C."/>
        </authorList>
    </citation>
    <scope>NUCLEOTIDE SEQUENCE</scope>
</reference>
<organism evidence="1">
    <name type="scientific">Anguilla anguilla</name>
    <name type="common">European freshwater eel</name>
    <name type="synonym">Muraena anguilla</name>
    <dbReference type="NCBI Taxonomy" id="7936"/>
    <lineage>
        <taxon>Eukaryota</taxon>
        <taxon>Metazoa</taxon>
        <taxon>Chordata</taxon>
        <taxon>Craniata</taxon>
        <taxon>Vertebrata</taxon>
        <taxon>Euteleostomi</taxon>
        <taxon>Actinopterygii</taxon>
        <taxon>Neopterygii</taxon>
        <taxon>Teleostei</taxon>
        <taxon>Anguilliformes</taxon>
        <taxon>Anguillidae</taxon>
        <taxon>Anguilla</taxon>
    </lineage>
</organism>
<sequence length="50" mass="5856">MNEYSMFTVKLCMSELWGVRNSGGRYWSRVTPLLLCVSCQLHRSLYVLKV</sequence>